<dbReference type="Proteomes" id="UP000007266">
    <property type="component" value="Unassembled WGS sequence"/>
</dbReference>
<evidence type="ECO:0000313" key="8">
    <source>
        <dbReference type="EMBL" id="EFA11727.2"/>
    </source>
</evidence>
<dbReference type="GO" id="GO:0004555">
    <property type="term" value="F:alpha,alpha-trehalase activity"/>
    <property type="evidence" value="ECO:0007669"/>
    <property type="project" value="UniProtKB-EC"/>
</dbReference>
<evidence type="ECO:0000256" key="4">
    <source>
        <dbReference type="ARBA" id="ARBA00019905"/>
    </source>
</evidence>
<dbReference type="STRING" id="7070.D7EKX5"/>
<evidence type="ECO:0000256" key="1">
    <source>
        <dbReference type="ARBA" id="ARBA00001576"/>
    </source>
</evidence>
<dbReference type="InterPro" id="IPR012341">
    <property type="entry name" value="6hp_glycosidase-like_sf"/>
</dbReference>
<dbReference type="InterPro" id="IPR001661">
    <property type="entry name" value="Glyco_hydro_37"/>
</dbReference>
<keyword evidence="9" id="KW-1185">Reference proteome</keyword>
<dbReference type="Gene3D" id="1.50.10.10">
    <property type="match status" value="1"/>
</dbReference>
<organism evidence="8 9">
    <name type="scientific">Tribolium castaneum</name>
    <name type="common">Red flour beetle</name>
    <dbReference type="NCBI Taxonomy" id="7070"/>
    <lineage>
        <taxon>Eukaryota</taxon>
        <taxon>Metazoa</taxon>
        <taxon>Ecdysozoa</taxon>
        <taxon>Arthropoda</taxon>
        <taxon>Hexapoda</taxon>
        <taxon>Insecta</taxon>
        <taxon>Pterygota</taxon>
        <taxon>Neoptera</taxon>
        <taxon>Endopterygota</taxon>
        <taxon>Coleoptera</taxon>
        <taxon>Polyphaga</taxon>
        <taxon>Cucujiformia</taxon>
        <taxon>Tenebrionidae</taxon>
        <taxon>Tenebrionidae incertae sedis</taxon>
        <taxon>Tribolium</taxon>
    </lineage>
</organism>
<dbReference type="HOGENOM" id="CLU_1654435_0_0_1"/>
<proteinExistence type="inferred from homology"/>
<feature type="region of interest" description="Disordered" evidence="7">
    <location>
        <begin position="122"/>
        <end position="157"/>
    </location>
</feature>
<sequence>MYCACKSPIFCQGDLLRVVQMVGIFKDSKTFVDMSLVRTMEKTLNNFEIMMTRTGGSPNKNDVVEFIQKNFQASHNELDNWYPTDYQVNPPFLRKIKDVRIRAIAKKLLDIWPNLGRKIKPEVMQNPSSTPSSRCPMGLSCLGGGSGKSTTGTRTGS</sequence>
<reference evidence="8 9" key="1">
    <citation type="journal article" date="2008" name="Nature">
        <title>The genome of the model beetle and pest Tribolium castaneum.</title>
        <authorList>
            <consortium name="Tribolium Genome Sequencing Consortium"/>
            <person name="Richards S."/>
            <person name="Gibbs R.A."/>
            <person name="Weinstock G.M."/>
            <person name="Brown S.J."/>
            <person name="Denell R."/>
            <person name="Beeman R.W."/>
            <person name="Gibbs R."/>
            <person name="Beeman R.W."/>
            <person name="Brown S.J."/>
            <person name="Bucher G."/>
            <person name="Friedrich M."/>
            <person name="Grimmelikhuijzen C.J."/>
            <person name="Klingler M."/>
            <person name="Lorenzen M."/>
            <person name="Richards S."/>
            <person name="Roth S."/>
            <person name="Schroder R."/>
            <person name="Tautz D."/>
            <person name="Zdobnov E.M."/>
            <person name="Muzny D."/>
            <person name="Gibbs R.A."/>
            <person name="Weinstock G.M."/>
            <person name="Attaway T."/>
            <person name="Bell S."/>
            <person name="Buhay C.J."/>
            <person name="Chandrabose M.N."/>
            <person name="Chavez D."/>
            <person name="Clerk-Blankenburg K.P."/>
            <person name="Cree A."/>
            <person name="Dao M."/>
            <person name="Davis C."/>
            <person name="Chacko J."/>
            <person name="Dinh H."/>
            <person name="Dugan-Rocha S."/>
            <person name="Fowler G."/>
            <person name="Garner T.T."/>
            <person name="Garnes J."/>
            <person name="Gnirke A."/>
            <person name="Hawes A."/>
            <person name="Hernandez J."/>
            <person name="Hines S."/>
            <person name="Holder M."/>
            <person name="Hume J."/>
            <person name="Jhangiani S.N."/>
            <person name="Joshi V."/>
            <person name="Khan Z.M."/>
            <person name="Jackson L."/>
            <person name="Kovar C."/>
            <person name="Kowis A."/>
            <person name="Lee S."/>
            <person name="Lewis L.R."/>
            <person name="Margolis J."/>
            <person name="Morgan M."/>
            <person name="Nazareth L.V."/>
            <person name="Nguyen N."/>
            <person name="Okwuonu G."/>
            <person name="Parker D."/>
            <person name="Richards S."/>
            <person name="Ruiz S.J."/>
            <person name="Santibanez J."/>
            <person name="Savard J."/>
            <person name="Scherer S.E."/>
            <person name="Schneider B."/>
            <person name="Sodergren E."/>
            <person name="Tautz D."/>
            <person name="Vattahil S."/>
            <person name="Villasana D."/>
            <person name="White C.S."/>
            <person name="Wright R."/>
            <person name="Park Y."/>
            <person name="Beeman R.W."/>
            <person name="Lord J."/>
            <person name="Oppert B."/>
            <person name="Lorenzen M."/>
            <person name="Brown S."/>
            <person name="Wang L."/>
            <person name="Savard J."/>
            <person name="Tautz D."/>
            <person name="Richards S."/>
            <person name="Weinstock G."/>
            <person name="Gibbs R.A."/>
            <person name="Liu Y."/>
            <person name="Worley K."/>
            <person name="Weinstock G."/>
            <person name="Elsik C.G."/>
            <person name="Reese J.T."/>
            <person name="Elhaik E."/>
            <person name="Landan G."/>
            <person name="Graur D."/>
            <person name="Arensburger P."/>
            <person name="Atkinson P."/>
            <person name="Beeman R.W."/>
            <person name="Beidler J."/>
            <person name="Brown S.J."/>
            <person name="Demuth J.P."/>
            <person name="Drury D.W."/>
            <person name="Du Y.Z."/>
            <person name="Fujiwara H."/>
            <person name="Lorenzen M."/>
            <person name="Maselli V."/>
            <person name="Osanai M."/>
            <person name="Park Y."/>
            <person name="Robertson H.M."/>
            <person name="Tu Z."/>
            <person name="Wang J.J."/>
            <person name="Wang S."/>
            <person name="Richards S."/>
            <person name="Song H."/>
            <person name="Zhang L."/>
            <person name="Sodergren E."/>
            <person name="Werner D."/>
            <person name="Stanke M."/>
            <person name="Morgenstern B."/>
            <person name="Solovyev V."/>
            <person name="Kosarev P."/>
            <person name="Brown G."/>
            <person name="Chen H.C."/>
            <person name="Ermolaeva O."/>
            <person name="Hlavina W."/>
            <person name="Kapustin Y."/>
            <person name="Kiryutin B."/>
            <person name="Kitts P."/>
            <person name="Maglott D."/>
            <person name="Pruitt K."/>
            <person name="Sapojnikov V."/>
            <person name="Souvorov A."/>
            <person name="Mackey A.J."/>
            <person name="Waterhouse R.M."/>
            <person name="Wyder S."/>
            <person name="Zdobnov E.M."/>
            <person name="Zdobnov E.M."/>
            <person name="Wyder S."/>
            <person name="Kriventseva E.V."/>
            <person name="Kadowaki T."/>
            <person name="Bork P."/>
            <person name="Aranda M."/>
            <person name="Bao R."/>
            <person name="Beermann A."/>
            <person name="Berns N."/>
            <person name="Bolognesi R."/>
            <person name="Bonneton F."/>
            <person name="Bopp D."/>
            <person name="Brown S.J."/>
            <person name="Bucher G."/>
            <person name="Butts T."/>
            <person name="Chaumot A."/>
            <person name="Denell R.E."/>
            <person name="Ferrier D.E."/>
            <person name="Friedrich M."/>
            <person name="Gordon C.M."/>
            <person name="Jindra M."/>
            <person name="Klingler M."/>
            <person name="Lan Q."/>
            <person name="Lattorff H.M."/>
            <person name="Laudet V."/>
            <person name="von Levetsow C."/>
            <person name="Liu Z."/>
            <person name="Lutz R."/>
            <person name="Lynch J.A."/>
            <person name="da Fonseca R.N."/>
            <person name="Posnien N."/>
            <person name="Reuter R."/>
            <person name="Roth S."/>
            <person name="Savard J."/>
            <person name="Schinko J.B."/>
            <person name="Schmitt C."/>
            <person name="Schoppmeier M."/>
            <person name="Schroder R."/>
            <person name="Shippy T.D."/>
            <person name="Simonnet F."/>
            <person name="Marques-Souza H."/>
            <person name="Tautz D."/>
            <person name="Tomoyasu Y."/>
            <person name="Trauner J."/>
            <person name="Van der Zee M."/>
            <person name="Vervoort M."/>
            <person name="Wittkopp N."/>
            <person name="Wimmer E.A."/>
            <person name="Yang X."/>
            <person name="Jones A.K."/>
            <person name="Sattelle D.B."/>
            <person name="Ebert P.R."/>
            <person name="Nelson D."/>
            <person name="Scott J.G."/>
            <person name="Beeman R.W."/>
            <person name="Muthukrishnan S."/>
            <person name="Kramer K.J."/>
            <person name="Arakane Y."/>
            <person name="Beeman R.W."/>
            <person name="Zhu Q."/>
            <person name="Hogenkamp D."/>
            <person name="Dixit R."/>
            <person name="Oppert B."/>
            <person name="Jiang H."/>
            <person name="Zou Z."/>
            <person name="Marshall J."/>
            <person name="Elpidina E."/>
            <person name="Vinokurov K."/>
            <person name="Oppert C."/>
            <person name="Zou Z."/>
            <person name="Evans J."/>
            <person name="Lu Z."/>
            <person name="Zhao P."/>
            <person name="Sumathipala N."/>
            <person name="Altincicek B."/>
            <person name="Vilcinskas A."/>
            <person name="Williams M."/>
            <person name="Hultmark D."/>
            <person name="Hetru C."/>
            <person name="Jiang H."/>
            <person name="Grimmelikhuijzen C.J."/>
            <person name="Hauser F."/>
            <person name="Cazzamali G."/>
            <person name="Williamson M."/>
            <person name="Park Y."/>
            <person name="Li B."/>
            <person name="Tanaka Y."/>
            <person name="Predel R."/>
            <person name="Neupert S."/>
            <person name="Schachtner J."/>
            <person name="Verleyen P."/>
            <person name="Raible F."/>
            <person name="Bork P."/>
            <person name="Friedrich M."/>
            <person name="Walden K.K."/>
            <person name="Robertson H.M."/>
            <person name="Angeli S."/>
            <person name="Foret S."/>
            <person name="Bucher G."/>
            <person name="Schuetz S."/>
            <person name="Maleszka R."/>
            <person name="Wimmer E.A."/>
            <person name="Beeman R.W."/>
            <person name="Lorenzen M."/>
            <person name="Tomoyasu Y."/>
            <person name="Miller S.C."/>
            <person name="Grossmann D."/>
            <person name="Bucher G."/>
        </authorList>
    </citation>
    <scope>NUCLEOTIDE SEQUENCE [LARGE SCALE GENOMIC DNA]</scope>
    <source>
        <strain evidence="8 9">Georgia GA2</strain>
    </source>
</reference>
<evidence type="ECO:0000256" key="3">
    <source>
        <dbReference type="ARBA" id="ARBA00012757"/>
    </source>
</evidence>
<comment type="catalytic activity">
    <reaction evidence="1">
        <text>alpha,alpha-trehalose + H2O = alpha-D-glucose + beta-D-glucose</text>
        <dbReference type="Rhea" id="RHEA:32675"/>
        <dbReference type="ChEBI" id="CHEBI:15377"/>
        <dbReference type="ChEBI" id="CHEBI:15903"/>
        <dbReference type="ChEBI" id="CHEBI:16551"/>
        <dbReference type="ChEBI" id="CHEBI:17925"/>
        <dbReference type="EC" id="3.2.1.28"/>
    </reaction>
</comment>
<dbReference type="AlphaFoldDB" id="D7EKX5"/>
<evidence type="ECO:0000313" key="9">
    <source>
        <dbReference type="Proteomes" id="UP000007266"/>
    </source>
</evidence>
<dbReference type="PANTHER" id="PTHR23403:SF1">
    <property type="entry name" value="TREHALASE"/>
    <property type="match status" value="1"/>
</dbReference>
<dbReference type="Pfam" id="PF01204">
    <property type="entry name" value="Trehalase"/>
    <property type="match status" value="1"/>
</dbReference>
<dbReference type="OMA" id="CARYSPL"/>
<dbReference type="InParanoid" id="D7EKX5"/>
<feature type="compositionally biased region" description="Low complexity" evidence="7">
    <location>
        <begin position="148"/>
        <end position="157"/>
    </location>
</feature>
<evidence type="ECO:0000256" key="2">
    <source>
        <dbReference type="ARBA" id="ARBA00005615"/>
    </source>
</evidence>
<dbReference type="eggNOG" id="KOG0602">
    <property type="taxonomic scope" value="Eukaryota"/>
</dbReference>
<dbReference type="GO" id="GO:0005991">
    <property type="term" value="P:trehalose metabolic process"/>
    <property type="evidence" value="ECO:0007669"/>
    <property type="project" value="InterPro"/>
</dbReference>
<name>D7EKX5_TRICA</name>
<comment type="similarity">
    <text evidence="2">Belongs to the glycosyl hydrolase 37 family.</text>
</comment>
<dbReference type="PANTHER" id="PTHR23403">
    <property type="entry name" value="TREHALASE"/>
    <property type="match status" value="1"/>
</dbReference>
<gene>
    <name evidence="8" type="primary">AUGUSTUS-3.0.2_11571</name>
    <name evidence="8" type="ORF">TcasGA2_TC011571</name>
</gene>
<protein>
    <recommendedName>
        <fullName evidence="4">Trehalase</fullName>
        <ecNumber evidence="3">3.2.1.28</ecNumber>
    </recommendedName>
    <alternativeName>
        <fullName evidence="5">Alpha,alpha-trehalase</fullName>
    </alternativeName>
    <alternativeName>
        <fullName evidence="6">Alpha,alpha-trehalose glucohydrolase</fullName>
    </alternativeName>
</protein>
<evidence type="ECO:0000256" key="7">
    <source>
        <dbReference type="SAM" id="MobiDB-lite"/>
    </source>
</evidence>
<evidence type="ECO:0000256" key="6">
    <source>
        <dbReference type="ARBA" id="ARBA00031637"/>
    </source>
</evidence>
<evidence type="ECO:0000256" key="5">
    <source>
        <dbReference type="ARBA" id="ARBA00030473"/>
    </source>
</evidence>
<dbReference type="EC" id="3.2.1.28" evidence="3"/>
<reference evidence="8 9" key="2">
    <citation type="journal article" date="2010" name="Nucleic Acids Res.">
        <title>BeetleBase in 2010: revisions to provide comprehensive genomic information for Tribolium castaneum.</title>
        <authorList>
            <person name="Kim H.S."/>
            <person name="Murphy T."/>
            <person name="Xia J."/>
            <person name="Caragea D."/>
            <person name="Park Y."/>
            <person name="Beeman R.W."/>
            <person name="Lorenzen M.D."/>
            <person name="Butcher S."/>
            <person name="Manak J.R."/>
            <person name="Brown S.J."/>
        </authorList>
    </citation>
    <scope>NUCLEOTIDE SEQUENCE [LARGE SCALE GENOMIC DNA]</scope>
    <source>
        <strain evidence="8 9">Georgia GA2</strain>
    </source>
</reference>
<dbReference type="SUPFAM" id="SSF48208">
    <property type="entry name" value="Six-hairpin glycosidases"/>
    <property type="match status" value="1"/>
</dbReference>
<dbReference type="InterPro" id="IPR008928">
    <property type="entry name" value="6-hairpin_glycosidase_sf"/>
</dbReference>
<dbReference type="EMBL" id="KQ971745">
    <property type="protein sequence ID" value="EFA11727.2"/>
    <property type="molecule type" value="Genomic_DNA"/>
</dbReference>
<accession>D7EKX5</accession>